<dbReference type="GO" id="GO:0042773">
    <property type="term" value="P:ATP synthesis coupled electron transport"/>
    <property type="evidence" value="ECO:0007669"/>
    <property type="project" value="InterPro"/>
</dbReference>
<comment type="similarity">
    <text evidence="5">Belongs to the complex I subunit 2 family.</text>
</comment>
<evidence type="ECO:0000256" key="6">
    <source>
        <dbReference type="RuleBase" id="RU000320"/>
    </source>
</evidence>
<keyword evidence="5" id="KW-0830">Ubiquinone</keyword>
<comment type="subunit">
    <text evidence="5">NDH-1 is composed of 14 different subunits. Subunits NuoA, H, J, K, L, M, N constitute the membrane sector of the complex.</text>
</comment>
<keyword evidence="2 5" id="KW-0812">Transmembrane</keyword>
<keyword evidence="3 5" id="KW-1133">Transmembrane helix</keyword>
<evidence type="ECO:0000259" key="7">
    <source>
        <dbReference type="Pfam" id="PF00361"/>
    </source>
</evidence>
<feature type="transmembrane region" description="Helical" evidence="5">
    <location>
        <begin position="43"/>
        <end position="68"/>
    </location>
</feature>
<feature type="transmembrane region" description="Helical" evidence="5">
    <location>
        <begin position="200"/>
        <end position="225"/>
    </location>
</feature>
<comment type="subcellular location">
    <subcellularLocation>
        <location evidence="5">Cell membrane</location>
        <topology evidence="5">Multi-pass membrane protein</topology>
    </subcellularLocation>
    <subcellularLocation>
        <location evidence="1">Endomembrane system</location>
        <topology evidence="1">Multi-pass membrane protein</topology>
    </subcellularLocation>
    <subcellularLocation>
        <location evidence="6">Membrane</location>
        <topology evidence="6">Multi-pass membrane protein</topology>
    </subcellularLocation>
</comment>
<keyword evidence="5" id="KW-0813">Transport</keyword>
<dbReference type="GO" id="GO:0005886">
    <property type="term" value="C:plasma membrane"/>
    <property type="evidence" value="ECO:0007669"/>
    <property type="project" value="UniProtKB-SubCell"/>
</dbReference>
<evidence type="ECO:0000256" key="4">
    <source>
        <dbReference type="ARBA" id="ARBA00023136"/>
    </source>
</evidence>
<feature type="transmembrane region" description="Helical" evidence="5">
    <location>
        <begin position="237"/>
        <end position="257"/>
    </location>
</feature>
<dbReference type="GO" id="GO:0050136">
    <property type="term" value="F:NADH dehydrogenase (quinone) (non-electrogenic) activity"/>
    <property type="evidence" value="ECO:0007669"/>
    <property type="project" value="UniProtKB-UniRule"/>
</dbReference>
<comment type="caution">
    <text evidence="8">The sequence shown here is derived from an EMBL/GenBank/DDBJ whole genome shotgun (WGS) entry which is preliminary data.</text>
</comment>
<feature type="transmembrane region" description="Helical" evidence="5">
    <location>
        <begin position="362"/>
        <end position="385"/>
    </location>
</feature>
<feature type="domain" description="NADH:quinone oxidoreductase/Mrp antiporter transmembrane" evidence="7">
    <location>
        <begin position="121"/>
        <end position="411"/>
    </location>
</feature>
<keyword evidence="5" id="KW-0874">Quinone</keyword>
<keyword evidence="5" id="KW-1003">Cell membrane</keyword>
<dbReference type="GO" id="GO:0012505">
    <property type="term" value="C:endomembrane system"/>
    <property type="evidence" value="ECO:0007669"/>
    <property type="project" value="UniProtKB-SubCell"/>
</dbReference>
<proteinExistence type="inferred from homology"/>
<gene>
    <name evidence="5" type="primary">nuoN</name>
    <name evidence="8" type="ORF">DPQ33_15055</name>
</gene>
<organism evidence="8 9">
    <name type="scientific">Oceanidesulfovibrio indonesiensis</name>
    <dbReference type="NCBI Taxonomy" id="54767"/>
    <lineage>
        <taxon>Bacteria</taxon>
        <taxon>Pseudomonadati</taxon>
        <taxon>Thermodesulfobacteriota</taxon>
        <taxon>Desulfovibrionia</taxon>
        <taxon>Desulfovibrionales</taxon>
        <taxon>Desulfovibrionaceae</taxon>
        <taxon>Oceanidesulfovibrio</taxon>
    </lineage>
</organism>
<dbReference type="OrthoDB" id="9805769at2"/>
<keyword evidence="9" id="KW-1185">Reference proteome</keyword>
<dbReference type="InterPro" id="IPR001750">
    <property type="entry name" value="ND/Mrp_TM"/>
</dbReference>
<dbReference type="PANTHER" id="PTHR22773">
    <property type="entry name" value="NADH DEHYDROGENASE"/>
    <property type="match status" value="1"/>
</dbReference>
<feature type="transmembrane region" description="Helical" evidence="5">
    <location>
        <begin position="397"/>
        <end position="417"/>
    </location>
</feature>
<reference evidence="8 9" key="1">
    <citation type="submission" date="2018-06" db="EMBL/GenBank/DDBJ databases">
        <title>Complete genome of Desulfovibrio indonesiensis P37SLT.</title>
        <authorList>
            <person name="Crispim J.S."/>
            <person name="Vidigal P.M.P."/>
            <person name="Silva L.C.F."/>
            <person name="Laguardia C.N."/>
            <person name="Araujo L.C."/>
            <person name="Dias R.S."/>
            <person name="Sousa M.P."/>
            <person name="Paula S.O."/>
            <person name="Silva C."/>
        </authorList>
    </citation>
    <scope>NUCLEOTIDE SEQUENCE [LARGE SCALE GENOMIC DNA]</scope>
    <source>
        <strain evidence="8 9">P37SLT</strain>
    </source>
</reference>
<feature type="transmembrane region" description="Helical" evidence="5">
    <location>
        <begin position="263"/>
        <end position="286"/>
    </location>
</feature>
<evidence type="ECO:0000256" key="3">
    <source>
        <dbReference type="ARBA" id="ARBA00022989"/>
    </source>
</evidence>
<evidence type="ECO:0000313" key="9">
    <source>
        <dbReference type="Proteomes" id="UP000448292"/>
    </source>
</evidence>
<dbReference type="InterPro" id="IPR010096">
    <property type="entry name" value="NADH-Q_OxRdtase_suN/2"/>
</dbReference>
<feature type="transmembrane region" description="Helical" evidence="5">
    <location>
        <begin position="320"/>
        <end position="341"/>
    </location>
</feature>
<keyword evidence="5" id="KW-0520">NAD</keyword>
<comment type="catalytic activity">
    <reaction evidence="5">
        <text>a quinone + NADH + 5 H(+)(in) = a quinol + NAD(+) + 4 H(+)(out)</text>
        <dbReference type="Rhea" id="RHEA:57888"/>
        <dbReference type="ChEBI" id="CHEBI:15378"/>
        <dbReference type="ChEBI" id="CHEBI:24646"/>
        <dbReference type="ChEBI" id="CHEBI:57540"/>
        <dbReference type="ChEBI" id="CHEBI:57945"/>
        <dbReference type="ChEBI" id="CHEBI:132124"/>
    </reaction>
</comment>
<comment type="function">
    <text evidence="5">NDH-1 shuttles electrons from NADH, via FMN and iron-sulfur (Fe-S) centers, to quinones in the respiratory chain. The immediate electron acceptor for the enzyme in this species is believed to be ubiquinone. Couples the redox reaction to proton translocation (for every two electrons transferred, four hydrogen ions are translocated across the cytoplasmic membrane), and thus conserves the redox energy in a proton gradient.</text>
</comment>
<feature type="transmembrane region" description="Helical" evidence="5">
    <location>
        <begin position="103"/>
        <end position="121"/>
    </location>
</feature>
<dbReference type="NCBIfam" id="TIGR01770">
    <property type="entry name" value="NDH_I_N"/>
    <property type="match status" value="1"/>
</dbReference>
<dbReference type="AlphaFoldDB" id="A0A7M3MC56"/>
<dbReference type="Proteomes" id="UP000448292">
    <property type="component" value="Unassembled WGS sequence"/>
</dbReference>
<evidence type="ECO:0000256" key="1">
    <source>
        <dbReference type="ARBA" id="ARBA00004127"/>
    </source>
</evidence>
<dbReference type="Pfam" id="PF00361">
    <property type="entry name" value="Proton_antipo_M"/>
    <property type="match status" value="1"/>
</dbReference>
<dbReference type="EMBL" id="QMIE01000016">
    <property type="protein sequence ID" value="TVM15519.1"/>
    <property type="molecule type" value="Genomic_DNA"/>
</dbReference>
<dbReference type="EC" id="7.1.1.-" evidence="5"/>
<sequence>MNPEYRFDLCWPELYQLAIIALLFIQTLAKGERPRNVDWVPYAAAGGIFIAVVSLGFSGTFFYGAYAVDKLSQFFKLAVAVGFAIASLNAAKPPDIEGSKRSDYMLFLAFSAWGLMLLSSAVELITIYVALEVASYSLYALIPLRAQDRRAAEGGIKYIMFGAVATAVALFGYAYVLAGANTSYIVDLQGLELTYQAQPWVVVGLSLFLVGFLFKLALFPFHFWCPDVYEGTANETAAFVATLPKLGAAVVLVRFAALLTPGWPITTVLAVFGAISMTFGNLAALAQRDLKRLLGYSSIAHAGYIMMGLVSGTAEGLAAASFYALVYVLMNLTCFWVICRISHTGKNITLDDLDGLAQREPALAVVLAVAAFALVGLPPTAGFMGKLFLLQSLWDNGYNWLVIVAVLNTAIAIYYYLSMVRHAYTHEKEVHPSTRSATSVSAQVWGTVFAIVLLVLGAMPAPVFDLAMAAGVALIP</sequence>
<feature type="transmembrane region" description="Helical" evidence="5">
    <location>
        <begin position="74"/>
        <end position="91"/>
    </location>
</feature>
<feature type="transmembrane region" description="Helical" evidence="5">
    <location>
        <begin position="293"/>
        <end position="314"/>
    </location>
</feature>
<evidence type="ECO:0000256" key="2">
    <source>
        <dbReference type="ARBA" id="ARBA00022692"/>
    </source>
</evidence>
<dbReference type="GO" id="GO:0008137">
    <property type="term" value="F:NADH dehydrogenase (ubiquinone) activity"/>
    <property type="evidence" value="ECO:0007669"/>
    <property type="project" value="InterPro"/>
</dbReference>
<evidence type="ECO:0000256" key="5">
    <source>
        <dbReference type="HAMAP-Rule" id="MF_00445"/>
    </source>
</evidence>
<feature type="transmembrane region" description="Helical" evidence="5">
    <location>
        <begin position="438"/>
        <end position="459"/>
    </location>
</feature>
<protein>
    <recommendedName>
        <fullName evidence="5">NADH-quinone oxidoreductase subunit N</fullName>
        <ecNumber evidence="5">7.1.1.-</ecNumber>
    </recommendedName>
    <alternativeName>
        <fullName evidence="5">NADH dehydrogenase I subunit N</fullName>
    </alternativeName>
    <alternativeName>
        <fullName evidence="5">NDH-1 subunit N</fullName>
    </alternativeName>
</protein>
<evidence type="ECO:0000313" key="8">
    <source>
        <dbReference type="EMBL" id="TVM15519.1"/>
    </source>
</evidence>
<feature type="transmembrane region" description="Helical" evidence="5">
    <location>
        <begin position="14"/>
        <end position="31"/>
    </location>
</feature>
<name>A0A7M3MC56_9BACT</name>
<dbReference type="HAMAP" id="MF_00445">
    <property type="entry name" value="NDH1_NuoN_1"/>
    <property type="match status" value="1"/>
</dbReference>
<keyword evidence="5" id="KW-1278">Translocase</keyword>
<accession>A0A7M3MC56</accession>
<keyword evidence="4 5" id="KW-0472">Membrane</keyword>
<dbReference type="RefSeq" id="WP_144304036.1">
    <property type="nucleotide sequence ID" value="NZ_QMIE01000016.1"/>
</dbReference>
<feature type="transmembrane region" description="Helical" evidence="5">
    <location>
        <begin position="158"/>
        <end position="180"/>
    </location>
</feature>
<dbReference type="GO" id="GO:0048038">
    <property type="term" value="F:quinone binding"/>
    <property type="evidence" value="ECO:0007669"/>
    <property type="project" value="UniProtKB-KW"/>
</dbReference>